<evidence type="ECO:0000313" key="3">
    <source>
        <dbReference type="Proteomes" id="UP000077051"/>
    </source>
</evidence>
<dbReference type="PANTHER" id="PTHR40050">
    <property type="entry name" value="INNER SPORE COAT PROTEIN H"/>
    <property type="match status" value="1"/>
</dbReference>
<organism evidence="2 3">
    <name type="scientific">Mucor lusitanicus CBS 277.49</name>
    <dbReference type="NCBI Taxonomy" id="747725"/>
    <lineage>
        <taxon>Eukaryota</taxon>
        <taxon>Fungi</taxon>
        <taxon>Fungi incertae sedis</taxon>
        <taxon>Mucoromycota</taxon>
        <taxon>Mucoromycotina</taxon>
        <taxon>Mucoromycetes</taxon>
        <taxon>Mucorales</taxon>
        <taxon>Mucorineae</taxon>
        <taxon>Mucoraceae</taxon>
        <taxon>Mucor</taxon>
    </lineage>
</organism>
<feature type="signal peptide" evidence="1">
    <location>
        <begin position="1"/>
        <end position="24"/>
    </location>
</feature>
<feature type="chain" id="PRO_5007899190" description="Secreted coth spore-coat protein domain-containing protein" evidence="1">
    <location>
        <begin position="25"/>
        <end position="595"/>
    </location>
</feature>
<keyword evidence="3" id="KW-1185">Reference proteome</keyword>
<accession>A0A168N8R1</accession>
<evidence type="ECO:0000256" key="1">
    <source>
        <dbReference type="SAM" id="SignalP"/>
    </source>
</evidence>
<evidence type="ECO:0008006" key="4">
    <source>
        <dbReference type="Google" id="ProtNLM"/>
    </source>
</evidence>
<dbReference type="AlphaFoldDB" id="A0A168N8R1"/>
<proteinExistence type="predicted"/>
<dbReference type="Proteomes" id="UP000077051">
    <property type="component" value="Unassembled WGS sequence"/>
</dbReference>
<reference evidence="2 3" key="1">
    <citation type="submission" date="2015-06" db="EMBL/GenBank/DDBJ databases">
        <title>Expansion of signal transduction pathways in fungi by whole-genome duplication.</title>
        <authorList>
            <consortium name="DOE Joint Genome Institute"/>
            <person name="Corrochano L.M."/>
            <person name="Kuo A."/>
            <person name="Marcet-Houben M."/>
            <person name="Polaino S."/>
            <person name="Salamov A."/>
            <person name="Villalobos J.M."/>
            <person name="Alvarez M.I."/>
            <person name="Avalos J."/>
            <person name="Benito E.P."/>
            <person name="Benoit I."/>
            <person name="Burger G."/>
            <person name="Camino L.P."/>
            <person name="Canovas D."/>
            <person name="Cerda-Olmedo E."/>
            <person name="Cheng J.-F."/>
            <person name="Dominguez A."/>
            <person name="Elias M."/>
            <person name="Eslava A.P."/>
            <person name="Glaser F."/>
            <person name="Grimwood J."/>
            <person name="Gutierrez G."/>
            <person name="Heitman J."/>
            <person name="Henrissat B."/>
            <person name="Iturriaga E.A."/>
            <person name="Lang B.F."/>
            <person name="Lavin J.L."/>
            <person name="Lee S."/>
            <person name="Li W."/>
            <person name="Lindquist E."/>
            <person name="Lopez-Garcia S."/>
            <person name="Luque E.M."/>
            <person name="Marcos A.T."/>
            <person name="Martin J."/>
            <person name="Mccluskey K."/>
            <person name="Medina H.R."/>
            <person name="Miralles-Duran A."/>
            <person name="Miyazaki A."/>
            <person name="Munoz-Torres E."/>
            <person name="Oguiza J.A."/>
            <person name="Ohm R."/>
            <person name="Olmedo M."/>
            <person name="Orejas M."/>
            <person name="Ortiz-Castellanos L."/>
            <person name="Pisabarro A.G."/>
            <person name="Rodriguez-Romero J."/>
            <person name="Ruiz-Herrera J."/>
            <person name="Ruiz-Vazquez R."/>
            <person name="Sanz C."/>
            <person name="Schackwitz W."/>
            <person name="Schmutz J."/>
            <person name="Shahriari M."/>
            <person name="Shelest E."/>
            <person name="Silva-Franco F."/>
            <person name="Soanes D."/>
            <person name="Syed K."/>
            <person name="Tagua V.G."/>
            <person name="Talbot N.J."/>
            <person name="Thon M."/>
            <person name="De Vries R.P."/>
            <person name="Wiebenga A."/>
            <person name="Yadav J.S."/>
            <person name="Braun E.L."/>
            <person name="Baker S."/>
            <person name="Garre V."/>
            <person name="Horwitz B."/>
            <person name="Torres-Martinez S."/>
            <person name="Idnurm A."/>
            <person name="Herrera-Estrella A."/>
            <person name="Gabaldon T."/>
            <person name="Grigoriev I.V."/>
        </authorList>
    </citation>
    <scope>NUCLEOTIDE SEQUENCE [LARGE SCALE GENOMIC DNA]</scope>
    <source>
        <strain evidence="2 3">CBS 277.49</strain>
    </source>
</reference>
<gene>
    <name evidence="2" type="ORF">MUCCIDRAFT_78987</name>
</gene>
<dbReference type="STRING" id="747725.A0A168N8R1"/>
<protein>
    <recommendedName>
        <fullName evidence="4">Secreted coth spore-coat protein domain-containing protein</fullName>
    </recommendedName>
</protein>
<dbReference type="PANTHER" id="PTHR40050:SF1">
    <property type="entry name" value="INNER SPORE COAT PROTEIN H"/>
    <property type="match status" value="1"/>
</dbReference>
<sequence>MSSQKLTLLVSIALLVAGVTSVAAAAASNITYNVVSLQPDNQTIAVIIDDQLYPLTSVSKKSQLLHTGDAPAAASGYKYAVIDKANPSTIIDQESFTRDPVTGDKTLNEYYGRSWNTMNLTQLPTIMDPLPIIDRIETKLHIDGEIPTIHITGNQSAIDNMHKEQYADVDVKGLSMTYISPHDVQSFDDVTLAIAGFSTRSLPKLSYKVKLSKKGGDLYHYRRFKLRSMAIDISYMREELAYAIAESIGLPTGKYSYARVFFNNQPLGLFGFLDNFKNPWPRNVFNGGKKKGFDQGALYKASPNYGVNPSLLTDAIGNATDDSSQPDLNNVKLNSTIQPSKSDLSYLGDNVTLYTQQYSVSEDPSSGSANFTRIMDLCKFISEQSNTTSDSAAVDLWHEKIDVTSFLRGIAFEIVTSQSDAYLANGNNYMLYDDLENERLVYSNQDFDISMGTAFLSAEAMHGGNYSRFPGFLERPLTSRLLAVPEFKREIHDLVYNFTRDLVNPDIMNPRIDDLYTFLEQDVAWDKSLPRVGNSSLFEAIAPGFDFDQIPFMFGINGTLPDSPASNFSISLKNWLELRSTNLMKFFNETSNQNN</sequence>
<keyword evidence="1" id="KW-0732">Signal</keyword>
<dbReference type="VEuPathDB" id="FungiDB:MUCCIDRAFT_78987"/>
<comment type="caution">
    <text evidence="2">The sequence shown here is derived from an EMBL/GenBank/DDBJ whole genome shotgun (WGS) entry which is preliminary data.</text>
</comment>
<dbReference type="EMBL" id="AMYB01000002">
    <property type="protein sequence ID" value="OAD05949.1"/>
    <property type="molecule type" value="Genomic_DNA"/>
</dbReference>
<dbReference type="InterPro" id="IPR014867">
    <property type="entry name" value="Spore_coat_CotH_CotH2/3/7"/>
</dbReference>
<evidence type="ECO:0000313" key="2">
    <source>
        <dbReference type="EMBL" id="OAD05949.1"/>
    </source>
</evidence>
<dbReference type="Pfam" id="PF08757">
    <property type="entry name" value="CotH"/>
    <property type="match status" value="1"/>
</dbReference>
<dbReference type="OrthoDB" id="10267127at2759"/>
<name>A0A168N8R1_MUCCL</name>